<dbReference type="GO" id="GO:0003697">
    <property type="term" value="F:single-stranded DNA binding"/>
    <property type="evidence" value="ECO:0007669"/>
    <property type="project" value="TreeGrafter"/>
</dbReference>
<comment type="subcellular location">
    <subcellularLocation>
        <location evidence="2">Chromosome</location>
    </subcellularLocation>
    <subcellularLocation>
        <location evidence="1">Nucleus</location>
    </subcellularLocation>
</comment>
<keyword evidence="8 12" id="KW-0175">Coiled coil</keyword>
<feature type="region of interest" description="Disordered" evidence="13">
    <location>
        <begin position="136"/>
        <end position="158"/>
    </location>
</feature>
<keyword evidence="15" id="KW-1185">Reference proteome</keyword>
<dbReference type="GO" id="GO:0035861">
    <property type="term" value="C:site of double-strand break"/>
    <property type="evidence" value="ECO:0007669"/>
    <property type="project" value="TreeGrafter"/>
</dbReference>
<proteinExistence type="inferred from homology"/>
<evidence type="ECO:0000256" key="8">
    <source>
        <dbReference type="ARBA" id="ARBA00023054"/>
    </source>
</evidence>
<evidence type="ECO:0000256" key="7">
    <source>
        <dbReference type="ARBA" id="ARBA00022840"/>
    </source>
</evidence>
<evidence type="ECO:0000256" key="11">
    <source>
        <dbReference type="ARBA" id="ARBA00023242"/>
    </source>
</evidence>
<evidence type="ECO:0000313" key="14">
    <source>
        <dbReference type="EMBL" id="OBZ68963.1"/>
    </source>
</evidence>
<keyword evidence="11" id="KW-0539">Nucleus</keyword>
<evidence type="ECO:0000256" key="10">
    <source>
        <dbReference type="ARBA" id="ARBA00023204"/>
    </source>
</evidence>
<dbReference type="PANTHER" id="PTHR19306">
    <property type="entry name" value="STRUCTURAL MAINTENANCE OF CHROMOSOMES 5,6 SMC5, SMC6"/>
    <property type="match status" value="1"/>
</dbReference>
<dbReference type="OrthoDB" id="10072614at2759"/>
<dbReference type="GO" id="GO:0000724">
    <property type="term" value="P:double-strand break repair via homologous recombination"/>
    <property type="evidence" value="ECO:0007669"/>
    <property type="project" value="TreeGrafter"/>
</dbReference>
<feature type="compositionally biased region" description="Polar residues" evidence="13">
    <location>
        <begin position="136"/>
        <end position="145"/>
    </location>
</feature>
<evidence type="ECO:0000256" key="3">
    <source>
        <dbReference type="ARBA" id="ARBA00006793"/>
    </source>
</evidence>
<dbReference type="OMA" id="MNESAMQ"/>
<evidence type="ECO:0000313" key="15">
    <source>
        <dbReference type="Proteomes" id="UP000092993"/>
    </source>
</evidence>
<evidence type="ECO:0000256" key="6">
    <source>
        <dbReference type="ARBA" id="ARBA00022763"/>
    </source>
</evidence>
<comment type="similarity">
    <text evidence="3">Belongs to the SMC family. SMC6 subfamily.</text>
</comment>
<sequence>MTPYSRIRIWTTKAETFSERIPNPRKVDEIQRNLDAVQAALREREKRHGATVEEMTIEVNKKSAALDTAKKDLKNMVNLNKALRKSVRVRLAKWHEFRRHIALRCKVYFSYHLSNRGYYGKVLFDHVAGTLQLKVQTDDQTATQNSREKDPRSLSGGEKSFSTICLLLSLWESIGCPIRCLDEFDVFMDAVNRRISMKMMIDTANTSNRKQYILITPQDMTNISIGNTVRVHRMTDPERGQGVLAFQ</sequence>
<evidence type="ECO:0000256" key="13">
    <source>
        <dbReference type="SAM" id="MobiDB-lite"/>
    </source>
</evidence>
<dbReference type="GO" id="GO:0003684">
    <property type="term" value="F:damaged DNA binding"/>
    <property type="evidence" value="ECO:0007669"/>
    <property type="project" value="TreeGrafter"/>
</dbReference>
<keyword evidence="7" id="KW-0067">ATP-binding</keyword>
<dbReference type="AlphaFoldDB" id="A0A1C7LW52"/>
<dbReference type="Proteomes" id="UP000092993">
    <property type="component" value="Unassembled WGS sequence"/>
</dbReference>
<evidence type="ECO:0000256" key="2">
    <source>
        <dbReference type="ARBA" id="ARBA00004286"/>
    </source>
</evidence>
<keyword evidence="10" id="KW-0234">DNA repair</keyword>
<keyword evidence="9" id="KW-0233">DNA recombination</keyword>
<keyword evidence="6" id="KW-0227">DNA damage</keyword>
<evidence type="ECO:0000256" key="5">
    <source>
        <dbReference type="ARBA" id="ARBA00022741"/>
    </source>
</evidence>
<reference evidence="14 15" key="1">
    <citation type="submission" date="2016-03" db="EMBL/GenBank/DDBJ databases">
        <title>Whole genome sequencing of Grifola frondosa 9006-11.</title>
        <authorList>
            <person name="Min B."/>
            <person name="Park H."/>
            <person name="Kim J.-G."/>
            <person name="Cho H."/>
            <person name="Oh Y.-L."/>
            <person name="Kong W.-S."/>
            <person name="Choi I.-G."/>
        </authorList>
    </citation>
    <scope>NUCLEOTIDE SEQUENCE [LARGE SCALE GENOMIC DNA]</scope>
    <source>
        <strain evidence="14 15">9006-11</strain>
    </source>
</reference>
<accession>A0A1C7LW52</accession>
<comment type="caution">
    <text evidence="14">The sequence shown here is derived from an EMBL/GenBank/DDBJ whole genome shotgun (WGS) entry which is preliminary data.</text>
</comment>
<evidence type="ECO:0000256" key="4">
    <source>
        <dbReference type="ARBA" id="ARBA00022454"/>
    </source>
</evidence>
<dbReference type="SUPFAM" id="SSF52540">
    <property type="entry name" value="P-loop containing nucleoside triphosphate hydrolases"/>
    <property type="match status" value="1"/>
</dbReference>
<dbReference type="InterPro" id="IPR027417">
    <property type="entry name" value="P-loop_NTPase"/>
</dbReference>
<dbReference type="GO" id="GO:0030915">
    <property type="term" value="C:Smc5-Smc6 complex"/>
    <property type="evidence" value="ECO:0007669"/>
    <property type="project" value="TreeGrafter"/>
</dbReference>
<dbReference type="STRING" id="5627.A0A1C7LW52"/>
<name>A0A1C7LW52_GRIFR</name>
<keyword evidence="5" id="KW-0547">Nucleotide-binding</keyword>
<evidence type="ECO:0000256" key="12">
    <source>
        <dbReference type="SAM" id="Coils"/>
    </source>
</evidence>
<gene>
    <name evidence="14" type="ORF">A0H81_11069</name>
</gene>
<dbReference type="GO" id="GO:0005634">
    <property type="term" value="C:nucleus"/>
    <property type="evidence" value="ECO:0007669"/>
    <property type="project" value="UniProtKB-SubCell"/>
</dbReference>
<feature type="coiled-coil region" evidence="12">
    <location>
        <begin position="27"/>
        <end position="86"/>
    </location>
</feature>
<protein>
    <recommendedName>
        <fullName evidence="16">Structural maintenance of chromosomes protein 6</fullName>
    </recommendedName>
</protein>
<evidence type="ECO:0008006" key="16">
    <source>
        <dbReference type="Google" id="ProtNLM"/>
    </source>
</evidence>
<dbReference type="PANTHER" id="PTHR19306:SF6">
    <property type="entry name" value="STRUCTURAL MAINTENANCE OF CHROMOSOMES PROTEIN 6"/>
    <property type="match status" value="1"/>
</dbReference>
<organism evidence="14 15">
    <name type="scientific">Grifola frondosa</name>
    <name type="common">Maitake</name>
    <name type="synonym">Polyporus frondosus</name>
    <dbReference type="NCBI Taxonomy" id="5627"/>
    <lineage>
        <taxon>Eukaryota</taxon>
        <taxon>Fungi</taxon>
        <taxon>Dikarya</taxon>
        <taxon>Basidiomycota</taxon>
        <taxon>Agaricomycotina</taxon>
        <taxon>Agaricomycetes</taxon>
        <taxon>Polyporales</taxon>
        <taxon>Grifolaceae</taxon>
        <taxon>Grifola</taxon>
    </lineage>
</organism>
<evidence type="ECO:0000256" key="1">
    <source>
        <dbReference type="ARBA" id="ARBA00004123"/>
    </source>
</evidence>
<dbReference type="Gene3D" id="3.40.50.300">
    <property type="entry name" value="P-loop containing nucleotide triphosphate hydrolases"/>
    <property type="match status" value="1"/>
</dbReference>
<keyword evidence="4" id="KW-0158">Chromosome</keyword>
<evidence type="ECO:0000256" key="9">
    <source>
        <dbReference type="ARBA" id="ARBA00023172"/>
    </source>
</evidence>
<dbReference type="GO" id="GO:0005524">
    <property type="term" value="F:ATP binding"/>
    <property type="evidence" value="ECO:0007669"/>
    <property type="project" value="UniProtKB-KW"/>
</dbReference>
<dbReference type="EMBL" id="LUGG01000019">
    <property type="protein sequence ID" value="OBZ68963.1"/>
    <property type="molecule type" value="Genomic_DNA"/>
</dbReference>